<protein>
    <submittedName>
        <fullName evidence="2">Uncharacterized protein</fullName>
    </submittedName>
</protein>
<dbReference type="Proteomes" id="UP000225277">
    <property type="component" value="Unassembled WGS sequence"/>
</dbReference>
<dbReference type="GeneID" id="35604981"/>
<gene>
    <name evidence="2" type="ORF">RCC_09921</name>
</gene>
<accession>A0A2D3VMY9</accession>
<feature type="compositionally biased region" description="Polar residues" evidence="1">
    <location>
        <begin position="123"/>
        <end position="161"/>
    </location>
</feature>
<name>A0A2D3VMY9_9PEZI</name>
<sequence length="338" mass="37792">MSSEYELSPQAQAALQGSMTAEYPWTLSDWTQPPDLSTAQDDELDGFARDDELDVSIDLERIIKSGRPTPSVISSEGGFPTRNTETGRLENEVETKRPSFWGFRSGESTNTPRTRTPTAVTTQDNTTMPSVRRSGQGTEKRSSQVSRPTATPKSSNETPTFTSTRTRSGMTSRRESALNPASNPDNSQMQRKRKRSDSSPDAATPTVEEDHTAGQEDTRNDPTLVWDYTQRVVLHFLFVHTVTTNQEKEDIFNNVFQAELASLGFKSTFPYANMRKQEAEKRRKYRPVPPEWVTIVAEDRADRAGRNGAVGSAARARRDEIKARVVQAARDLNITLDN</sequence>
<organism evidence="2 3">
    <name type="scientific">Ramularia collo-cygni</name>
    <dbReference type="NCBI Taxonomy" id="112498"/>
    <lineage>
        <taxon>Eukaryota</taxon>
        <taxon>Fungi</taxon>
        <taxon>Dikarya</taxon>
        <taxon>Ascomycota</taxon>
        <taxon>Pezizomycotina</taxon>
        <taxon>Dothideomycetes</taxon>
        <taxon>Dothideomycetidae</taxon>
        <taxon>Mycosphaerellales</taxon>
        <taxon>Mycosphaerellaceae</taxon>
        <taxon>Ramularia</taxon>
    </lineage>
</organism>
<dbReference type="AlphaFoldDB" id="A0A2D3VMY9"/>
<feature type="compositionally biased region" description="Polar residues" evidence="1">
    <location>
        <begin position="179"/>
        <end position="189"/>
    </location>
</feature>
<feature type="compositionally biased region" description="Basic and acidic residues" evidence="1">
    <location>
        <begin position="208"/>
        <end position="220"/>
    </location>
</feature>
<feature type="compositionally biased region" description="Low complexity" evidence="1">
    <location>
        <begin position="109"/>
        <end position="122"/>
    </location>
</feature>
<reference evidence="2 3" key="1">
    <citation type="submission" date="2016-03" db="EMBL/GenBank/DDBJ databases">
        <authorList>
            <person name="Ploux O."/>
        </authorList>
    </citation>
    <scope>NUCLEOTIDE SEQUENCE [LARGE SCALE GENOMIC DNA]</scope>
    <source>
        <strain evidence="2 3">URUG2</strain>
    </source>
</reference>
<dbReference type="EMBL" id="FJUY01000020">
    <property type="protein sequence ID" value="CZT24204.1"/>
    <property type="molecule type" value="Genomic_DNA"/>
</dbReference>
<evidence type="ECO:0000313" key="2">
    <source>
        <dbReference type="EMBL" id="CZT24204.1"/>
    </source>
</evidence>
<evidence type="ECO:0000313" key="3">
    <source>
        <dbReference type="Proteomes" id="UP000225277"/>
    </source>
</evidence>
<feature type="compositionally biased region" description="Low complexity" evidence="1">
    <location>
        <begin position="162"/>
        <end position="171"/>
    </location>
</feature>
<feature type="compositionally biased region" description="Basic and acidic residues" evidence="1">
    <location>
        <begin position="85"/>
        <end position="97"/>
    </location>
</feature>
<feature type="region of interest" description="Disordered" evidence="1">
    <location>
        <begin position="66"/>
        <end position="221"/>
    </location>
</feature>
<evidence type="ECO:0000256" key="1">
    <source>
        <dbReference type="SAM" id="MobiDB-lite"/>
    </source>
</evidence>
<proteinExistence type="predicted"/>
<dbReference type="RefSeq" id="XP_023630928.1">
    <property type="nucleotide sequence ID" value="XM_023775160.1"/>
</dbReference>
<keyword evidence="3" id="KW-1185">Reference proteome</keyword>